<comment type="caution">
    <text evidence="1">The sequence shown here is derived from an EMBL/GenBank/DDBJ whole genome shotgun (WGS) entry which is preliminary data.</text>
</comment>
<dbReference type="InterPro" id="IPR036641">
    <property type="entry name" value="HPT_dom_sf"/>
</dbReference>
<sequence>MQASSTQNAFPALVELLRGDANRLGRVLRAIHQSIAAELNQLDQAVTSGDGQLARAAAHRAAMACHLLGEAAAGERLAAIGATRPNSAMDPVLVQRIVQARTELAGVINRTSSLLDDSDRSTP</sequence>
<dbReference type="SUPFAM" id="SSF47226">
    <property type="entry name" value="Histidine-containing phosphotransfer domain, HPT domain"/>
    <property type="match status" value="1"/>
</dbReference>
<gene>
    <name evidence="1" type="ORF">IU514_02000</name>
</gene>
<reference evidence="1 2" key="1">
    <citation type="submission" date="2020-11" db="EMBL/GenBank/DDBJ databases">
        <title>Draft Genome Sequence and Secondary Metabolite Biosynthetic Potential of the Lysobacter niastensis Type strain DSM 18481.</title>
        <authorList>
            <person name="Turrini P."/>
            <person name="Artuso I."/>
            <person name="Tescari M."/>
            <person name="Lugli G.A."/>
            <person name="Frangipani E."/>
            <person name="Ventura M."/>
            <person name="Visca P."/>
        </authorList>
    </citation>
    <scope>NUCLEOTIDE SEQUENCE [LARGE SCALE GENOMIC DNA]</scope>
    <source>
        <strain evidence="1 2">DSM 18481</strain>
    </source>
</reference>
<evidence type="ECO:0008006" key="3">
    <source>
        <dbReference type="Google" id="ProtNLM"/>
    </source>
</evidence>
<dbReference type="Proteomes" id="UP001429984">
    <property type="component" value="Unassembled WGS sequence"/>
</dbReference>
<name>A0ABS0B2U4_9GAMM</name>
<evidence type="ECO:0000313" key="1">
    <source>
        <dbReference type="EMBL" id="MBF6022792.1"/>
    </source>
</evidence>
<protein>
    <recommendedName>
        <fullName evidence="3">HPt domain-containing protein</fullName>
    </recommendedName>
</protein>
<organism evidence="1 2">
    <name type="scientific">Lysobacter niastensis</name>
    <dbReference type="NCBI Taxonomy" id="380629"/>
    <lineage>
        <taxon>Bacteria</taxon>
        <taxon>Pseudomonadati</taxon>
        <taxon>Pseudomonadota</taxon>
        <taxon>Gammaproteobacteria</taxon>
        <taxon>Lysobacterales</taxon>
        <taxon>Lysobacteraceae</taxon>
        <taxon>Lysobacter</taxon>
    </lineage>
</organism>
<evidence type="ECO:0000313" key="2">
    <source>
        <dbReference type="Proteomes" id="UP001429984"/>
    </source>
</evidence>
<accession>A0ABS0B2U4</accession>
<dbReference type="RefSeq" id="WP_194929378.1">
    <property type="nucleotide sequence ID" value="NZ_JADLZT010000001.1"/>
</dbReference>
<proteinExistence type="predicted"/>
<keyword evidence="2" id="KW-1185">Reference proteome</keyword>
<dbReference type="EMBL" id="JADLZT010000001">
    <property type="protein sequence ID" value="MBF6022792.1"/>
    <property type="molecule type" value="Genomic_DNA"/>
</dbReference>